<dbReference type="AlphaFoldDB" id="A0A2S1LQ42"/>
<keyword evidence="2" id="KW-0732">Signal</keyword>
<dbReference type="KEGG" id="fki:FK004_11905"/>
<name>A0A2S1LQ42_9FLAO</name>
<dbReference type="Proteomes" id="UP000244677">
    <property type="component" value="Chromosome"/>
</dbReference>
<dbReference type="PROSITE" id="PS51257">
    <property type="entry name" value="PROKAR_LIPOPROTEIN"/>
    <property type="match status" value="1"/>
</dbReference>
<accession>A0A2S1LQ42</accession>
<dbReference type="RefSeq" id="WP_108737424.1">
    <property type="nucleotide sequence ID" value="NZ_CP020919.1"/>
</dbReference>
<keyword evidence="4" id="KW-1185">Reference proteome</keyword>
<protein>
    <recommendedName>
        <fullName evidence="5">Cytochrome C551</fullName>
    </recommendedName>
</protein>
<evidence type="ECO:0000256" key="1">
    <source>
        <dbReference type="SAM" id="MobiDB-lite"/>
    </source>
</evidence>
<evidence type="ECO:0008006" key="5">
    <source>
        <dbReference type="Google" id="ProtNLM"/>
    </source>
</evidence>
<proteinExistence type="predicted"/>
<dbReference type="EMBL" id="CP020919">
    <property type="protein sequence ID" value="AWG25873.1"/>
    <property type="molecule type" value="Genomic_DNA"/>
</dbReference>
<organism evidence="3 4">
    <name type="scientific">Flavobacterium kingsejongi</name>
    <dbReference type="NCBI Taxonomy" id="1678728"/>
    <lineage>
        <taxon>Bacteria</taxon>
        <taxon>Pseudomonadati</taxon>
        <taxon>Bacteroidota</taxon>
        <taxon>Flavobacteriia</taxon>
        <taxon>Flavobacteriales</taxon>
        <taxon>Flavobacteriaceae</taxon>
        <taxon>Flavobacterium</taxon>
    </lineage>
</organism>
<feature type="chain" id="PRO_5015651477" description="Cytochrome C551" evidence="2">
    <location>
        <begin position="24"/>
        <end position="97"/>
    </location>
</feature>
<sequence>MKKRIMTTAVAVFALGLMGSCGSKENNSDNEKGNVVYPEGNPVQSNDGRRTDYSLTTSSAEHTMPVDTAAATVDTTKTPTPAAAAENKAEANKQLQN</sequence>
<feature type="signal peptide" evidence="2">
    <location>
        <begin position="1"/>
        <end position="23"/>
    </location>
</feature>
<reference evidence="3 4" key="1">
    <citation type="submission" date="2017-04" db="EMBL/GenBank/DDBJ databases">
        <title>Complete genome sequence of Flavobacterium kingsejong AJ004.</title>
        <authorList>
            <person name="Lee P.C."/>
        </authorList>
    </citation>
    <scope>NUCLEOTIDE SEQUENCE [LARGE SCALE GENOMIC DNA]</scope>
    <source>
        <strain evidence="3 4">AJ004</strain>
    </source>
</reference>
<evidence type="ECO:0000256" key="2">
    <source>
        <dbReference type="SAM" id="SignalP"/>
    </source>
</evidence>
<evidence type="ECO:0000313" key="4">
    <source>
        <dbReference type="Proteomes" id="UP000244677"/>
    </source>
</evidence>
<feature type="compositionally biased region" description="Low complexity" evidence="1">
    <location>
        <begin position="74"/>
        <end position="86"/>
    </location>
</feature>
<feature type="region of interest" description="Disordered" evidence="1">
    <location>
        <begin position="20"/>
        <end position="62"/>
    </location>
</feature>
<feature type="region of interest" description="Disordered" evidence="1">
    <location>
        <begin position="74"/>
        <end position="97"/>
    </location>
</feature>
<evidence type="ECO:0000313" key="3">
    <source>
        <dbReference type="EMBL" id="AWG25873.1"/>
    </source>
</evidence>
<gene>
    <name evidence="3" type="ORF">FK004_11905</name>
</gene>